<evidence type="ECO:0000313" key="2">
    <source>
        <dbReference type="Proteomes" id="UP000652219"/>
    </source>
</evidence>
<gene>
    <name evidence="1" type="ORF">CSOJ01_07780</name>
</gene>
<dbReference type="EMBL" id="WIGN01000124">
    <property type="protein sequence ID" value="KAF6808092.1"/>
    <property type="molecule type" value="Genomic_DNA"/>
</dbReference>
<accession>A0A8H6J7T2</accession>
<evidence type="ECO:0000313" key="1">
    <source>
        <dbReference type="EMBL" id="KAF6808092.1"/>
    </source>
</evidence>
<keyword evidence="2" id="KW-1185">Reference proteome</keyword>
<proteinExistence type="predicted"/>
<name>A0A8H6J7T2_9PEZI</name>
<dbReference type="Proteomes" id="UP000652219">
    <property type="component" value="Unassembled WGS sequence"/>
</dbReference>
<reference evidence="1 2" key="1">
    <citation type="journal article" date="2020" name="Phytopathology">
        <title>Genome Sequence Resources of Colletotrichum truncatum, C. plurivorum, C. musicola, and C. sojae: Four Species Pathogenic to Soybean (Glycine max).</title>
        <authorList>
            <person name="Rogerio F."/>
            <person name="Boufleur T.R."/>
            <person name="Ciampi-Guillardi M."/>
            <person name="Sukno S.A."/>
            <person name="Thon M.R."/>
            <person name="Massola Junior N.S."/>
            <person name="Baroncelli R."/>
        </authorList>
    </citation>
    <scope>NUCLEOTIDE SEQUENCE [LARGE SCALE GENOMIC DNA]</scope>
    <source>
        <strain evidence="1 2">LFN0009</strain>
    </source>
</reference>
<organism evidence="1 2">
    <name type="scientific">Colletotrichum sojae</name>
    <dbReference type="NCBI Taxonomy" id="2175907"/>
    <lineage>
        <taxon>Eukaryota</taxon>
        <taxon>Fungi</taxon>
        <taxon>Dikarya</taxon>
        <taxon>Ascomycota</taxon>
        <taxon>Pezizomycotina</taxon>
        <taxon>Sordariomycetes</taxon>
        <taxon>Hypocreomycetidae</taxon>
        <taxon>Glomerellales</taxon>
        <taxon>Glomerellaceae</taxon>
        <taxon>Colletotrichum</taxon>
        <taxon>Colletotrichum orchidearum species complex</taxon>
    </lineage>
</organism>
<sequence length="93" mass="9619">MTTRRANLSTWAATVTAATTTTTTVTIALIGVHGSALLIAGRAATPAVEAETSNARTCQTYSVPTCEQRRLGGTMCAVPILIRLTSRTAASPI</sequence>
<protein>
    <submittedName>
        <fullName evidence="1">Uncharacterized protein</fullName>
    </submittedName>
</protein>
<comment type="caution">
    <text evidence="1">The sequence shown here is derived from an EMBL/GenBank/DDBJ whole genome shotgun (WGS) entry which is preliminary data.</text>
</comment>
<dbReference type="AlphaFoldDB" id="A0A8H6J7T2"/>